<feature type="compositionally biased region" description="Pro residues" evidence="1">
    <location>
        <begin position="189"/>
        <end position="201"/>
    </location>
</feature>
<dbReference type="Proteomes" id="UP000076798">
    <property type="component" value="Unassembled WGS sequence"/>
</dbReference>
<proteinExistence type="predicted"/>
<sequence length="237" mass="25296">MQRIACSDNGFSLDECQEQLSDCQGDGESNLDLSFEVEFKARDIEPRKMARRDDEGREAGLSLGPGPFIPNAGLTPGFTTNSSTSLGANDTVPASTNTTLYMNMTLVTNATTDAYYSTADPYATPDSDPDVSVVGAYYQARYTTVDPYIAQGAYATLTPTTPANIDPTSTSDPTIETDQRLPSADPSESTPPPPPPPPPVDAPGDQDGGEHGKETSEYRTHHDISYLIPGTFGNESD</sequence>
<keyword evidence="3" id="KW-1185">Reference proteome</keyword>
<feature type="compositionally biased region" description="Basic and acidic residues" evidence="1">
    <location>
        <begin position="208"/>
        <end position="224"/>
    </location>
</feature>
<reference evidence="2 3" key="1">
    <citation type="journal article" date="2016" name="Mol. Biol. Evol.">
        <title>Comparative Genomics of Early-Diverging Mushroom-Forming Fungi Provides Insights into the Origins of Lignocellulose Decay Capabilities.</title>
        <authorList>
            <person name="Nagy L.G."/>
            <person name="Riley R."/>
            <person name="Tritt A."/>
            <person name="Adam C."/>
            <person name="Daum C."/>
            <person name="Floudas D."/>
            <person name="Sun H."/>
            <person name="Yadav J.S."/>
            <person name="Pangilinan J."/>
            <person name="Larsson K.H."/>
            <person name="Matsuura K."/>
            <person name="Barry K."/>
            <person name="Labutti K."/>
            <person name="Kuo R."/>
            <person name="Ohm R.A."/>
            <person name="Bhattacharya S.S."/>
            <person name="Shirouzu T."/>
            <person name="Yoshinaga Y."/>
            <person name="Martin F.M."/>
            <person name="Grigoriev I.V."/>
            <person name="Hibbett D.S."/>
        </authorList>
    </citation>
    <scope>NUCLEOTIDE SEQUENCE [LARGE SCALE GENOMIC DNA]</scope>
    <source>
        <strain evidence="2 3">HHB10207 ss-3</strain>
    </source>
</reference>
<dbReference type="AlphaFoldDB" id="A0A166AX69"/>
<feature type="region of interest" description="Disordered" evidence="1">
    <location>
        <begin position="46"/>
        <end position="86"/>
    </location>
</feature>
<organism evidence="2 3">
    <name type="scientific">Sistotremastrum suecicum HHB10207 ss-3</name>
    <dbReference type="NCBI Taxonomy" id="1314776"/>
    <lineage>
        <taxon>Eukaryota</taxon>
        <taxon>Fungi</taxon>
        <taxon>Dikarya</taxon>
        <taxon>Basidiomycota</taxon>
        <taxon>Agaricomycotina</taxon>
        <taxon>Agaricomycetes</taxon>
        <taxon>Sistotremastrales</taxon>
        <taxon>Sistotremastraceae</taxon>
        <taxon>Sistotremastrum</taxon>
    </lineage>
</organism>
<feature type="compositionally biased region" description="Polar residues" evidence="1">
    <location>
        <begin position="158"/>
        <end position="176"/>
    </location>
</feature>
<gene>
    <name evidence="2" type="ORF">SISSUDRAFT_130355</name>
</gene>
<evidence type="ECO:0000256" key="1">
    <source>
        <dbReference type="SAM" id="MobiDB-lite"/>
    </source>
</evidence>
<evidence type="ECO:0000313" key="2">
    <source>
        <dbReference type="EMBL" id="KZT35774.1"/>
    </source>
</evidence>
<evidence type="ECO:0000313" key="3">
    <source>
        <dbReference type="Proteomes" id="UP000076798"/>
    </source>
</evidence>
<feature type="compositionally biased region" description="Basic and acidic residues" evidence="1">
    <location>
        <begin position="46"/>
        <end position="58"/>
    </location>
</feature>
<feature type="region of interest" description="Disordered" evidence="1">
    <location>
        <begin position="158"/>
        <end position="237"/>
    </location>
</feature>
<name>A0A166AX69_9AGAM</name>
<protein>
    <submittedName>
        <fullName evidence="2">Uncharacterized protein</fullName>
    </submittedName>
</protein>
<feature type="compositionally biased region" description="Polar residues" evidence="1">
    <location>
        <begin position="77"/>
        <end position="86"/>
    </location>
</feature>
<dbReference type="EMBL" id="KV428128">
    <property type="protein sequence ID" value="KZT35774.1"/>
    <property type="molecule type" value="Genomic_DNA"/>
</dbReference>
<accession>A0A166AX69</accession>